<evidence type="ECO:0000256" key="2">
    <source>
        <dbReference type="ARBA" id="ARBA00009137"/>
    </source>
</evidence>
<evidence type="ECO:0000256" key="11">
    <source>
        <dbReference type="SAM" id="MobiDB-lite"/>
    </source>
</evidence>
<feature type="region of interest" description="Disordered" evidence="11">
    <location>
        <begin position="813"/>
        <end position="860"/>
    </location>
</feature>
<evidence type="ECO:0000313" key="13">
    <source>
        <dbReference type="Proteomes" id="UP000292702"/>
    </source>
</evidence>
<dbReference type="GO" id="GO:0005886">
    <property type="term" value="C:plasma membrane"/>
    <property type="evidence" value="ECO:0007669"/>
    <property type="project" value="InterPro"/>
</dbReference>
<feature type="region of interest" description="Disordered" evidence="11">
    <location>
        <begin position="197"/>
        <end position="241"/>
    </location>
</feature>
<comment type="caution">
    <text evidence="12">The sequence shown here is derived from an EMBL/GenBank/DDBJ whole genome shotgun (WGS) entry which is preliminary data.</text>
</comment>
<reference evidence="12 13" key="1">
    <citation type="submission" date="2018-11" db="EMBL/GenBank/DDBJ databases">
        <title>Genome assembly of Steccherinum ochraceum LE-BIN_3174, the white-rot fungus of the Steccherinaceae family (The Residual Polyporoid clade, Polyporales, Basidiomycota).</title>
        <authorList>
            <person name="Fedorova T.V."/>
            <person name="Glazunova O.A."/>
            <person name="Landesman E.O."/>
            <person name="Moiseenko K.V."/>
            <person name="Psurtseva N.V."/>
            <person name="Savinova O.S."/>
            <person name="Shakhova N.V."/>
            <person name="Tyazhelova T.V."/>
            <person name="Vasina D.V."/>
        </authorList>
    </citation>
    <scope>NUCLEOTIDE SEQUENCE [LARGE SCALE GENOMIC DNA]</scope>
    <source>
        <strain evidence="12 13">LE-BIN_3174</strain>
    </source>
</reference>
<feature type="transmembrane region" description="Helical" evidence="10">
    <location>
        <begin position="81"/>
        <end position="101"/>
    </location>
</feature>
<proteinExistence type="inferred from homology"/>
<dbReference type="OrthoDB" id="9999863at2759"/>
<feature type="region of interest" description="Disordered" evidence="11">
    <location>
        <begin position="253"/>
        <end position="291"/>
    </location>
</feature>
<dbReference type="EMBL" id="RWJN01000062">
    <property type="protein sequence ID" value="TCD68599.1"/>
    <property type="molecule type" value="Genomic_DNA"/>
</dbReference>
<feature type="transmembrane region" description="Helical" evidence="10">
    <location>
        <begin position="49"/>
        <end position="69"/>
    </location>
</feature>
<dbReference type="InterPro" id="IPR015958">
    <property type="entry name" value="Trk1_fungi"/>
</dbReference>
<evidence type="ECO:0000256" key="5">
    <source>
        <dbReference type="ARBA" id="ARBA00022692"/>
    </source>
</evidence>
<feature type="compositionally biased region" description="Basic and acidic residues" evidence="11">
    <location>
        <begin position="197"/>
        <end position="216"/>
    </location>
</feature>
<organism evidence="12 13">
    <name type="scientific">Steccherinum ochraceum</name>
    <dbReference type="NCBI Taxonomy" id="92696"/>
    <lineage>
        <taxon>Eukaryota</taxon>
        <taxon>Fungi</taxon>
        <taxon>Dikarya</taxon>
        <taxon>Basidiomycota</taxon>
        <taxon>Agaricomycotina</taxon>
        <taxon>Agaricomycetes</taxon>
        <taxon>Polyporales</taxon>
        <taxon>Steccherinaceae</taxon>
        <taxon>Steccherinum</taxon>
    </lineage>
</organism>
<evidence type="ECO:0000256" key="1">
    <source>
        <dbReference type="ARBA" id="ARBA00004141"/>
    </source>
</evidence>
<keyword evidence="13" id="KW-1185">Reference proteome</keyword>
<name>A0A4R0RSV1_9APHY</name>
<feature type="transmembrane region" description="Helical" evidence="10">
    <location>
        <begin position="416"/>
        <end position="440"/>
    </location>
</feature>
<keyword evidence="6 10" id="KW-0630">Potassium</keyword>
<feature type="transmembrane region" description="Helical" evidence="10">
    <location>
        <begin position="491"/>
        <end position="518"/>
    </location>
</feature>
<evidence type="ECO:0000256" key="3">
    <source>
        <dbReference type="ARBA" id="ARBA00022448"/>
    </source>
</evidence>
<keyword evidence="3 10" id="KW-0813">Transport</keyword>
<comment type="similarity">
    <text evidence="2 10">Belongs to the TrkH potassium transport family.</text>
</comment>
<evidence type="ECO:0000256" key="8">
    <source>
        <dbReference type="ARBA" id="ARBA00023065"/>
    </source>
</evidence>
<dbReference type="PANTHER" id="PTHR31064:SF30">
    <property type="entry name" value="HIGH-AFFINITY POTASSIUM TRANSPORT PROTEIN-RELATED"/>
    <property type="match status" value="1"/>
</dbReference>
<sequence>MTVQSLLDDVNIWCKRELNFFRIHLLFFVIVPLVSAAIFWGANGRFQIPFVDALFLCYSALTVTGLSTVNLSTCTVFQQAILFFLMCIGNVTVVAWVMVLIRKHYFKSHLEQLKMKELAKRKIGARFLRFTRRRANHDTNGHVPQRAETLAPEAFTEGRGKIFVEEGIGAALVGGGSAGIAMGIGLGALNLEDEKQEGRNGDVRIEVEQPTRRNTEDLPTVLQSPTALVESPPPSEHSHDLERVESNEAKMLDDQQFTSESPKSVARSLPTSPPPLSPHSQATRHTHFADPYMPAGGNMRRRGIPMPKRQLTVYSNTFHTGENPQLGLRAKDQGQGGFPGPIQISQKVAQTFLPRLTRILKERWAAHTKSDKAKFGRLSERFSNLIIGRNSDFNTEELTDEELEELGGLEYRALNLLSYLVAFYFVGTQLIALTLIAPWLSTAHQYDEVFTSQPRLVNKTWFTAFQVVGSYTGGGMSLVDQGMVPFQRAYLMIFAMMFTIIAGNQGLPIFLRLTIWIMTKFVSDNSPMDQTLHFLLDHPRRCFLYLFPSHVTWFLLATFTTFTTIEWVSFIVLDIGLDVIESLPPGIRALTGIFQSCAVRASGFPIVSLSSLAPSFQFLCIVMMYIAVYPVALSIRSTNVYEEQSLGVFEAEPEDQDEEPAIKETQGSRAERIGRYFGWHLRRQVTYDIWWLVWGIFLICIIERTKIMDDDNAPWFNLFRIIFELVSAFGGIGLTLGIPTENYSFAGAFGPLSKLVVIIIMLRGRHRGLPVAIDRAILLPADMVPASNPEPRSPTSNLTSFEKARSFTTAPQMERRVYSSEGPQPNMMDLVDIPRLPPKVTVDTSNLDSKGQRKQSPMSV</sequence>
<feature type="compositionally biased region" description="Polar residues" evidence="11">
    <location>
        <begin position="842"/>
        <end position="860"/>
    </location>
</feature>
<evidence type="ECO:0000256" key="9">
    <source>
        <dbReference type="ARBA" id="ARBA00023136"/>
    </source>
</evidence>
<dbReference type="GO" id="GO:1990573">
    <property type="term" value="P:potassium ion import across plasma membrane"/>
    <property type="evidence" value="ECO:0007669"/>
    <property type="project" value="TreeGrafter"/>
</dbReference>
<keyword evidence="7 10" id="KW-1133">Transmembrane helix</keyword>
<dbReference type="PIRSF" id="PIRSF002450">
    <property type="entry name" value="K+_transpter_TRK"/>
    <property type="match status" value="1"/>
</dbReference>
<evidence type="ECO:0000256" key="4">
    <source>
        <dbReference type="ARBA" id="ARBA00022538"/>
    </source>
</evidence>
<dbReference type="InterPro" id="IPR003445">
    <property type="entry name" value="Cat_transpt"/>
</dbReference>
<protein>
    <recommendedName>
        <fullName evidence="10">Potassium transport protein</fullName>
    </recommendedName>
</protein>
<dbReference type="GO" id="GO:0030007">
    <property type="term" value="P:intracellular potassium ion homeostasis"/>
    <property type="evidence" value="ECO:0007669"/>
    <property type="project" value="UniProtKB-UniRule"/>
</dbReference>
<keyword evidence="8 10" id="KW-0406">Ion transport</keyword>
<dbReference type="AlphaFoldDB" id="A0A4R0RSV1"/>
<dbReference type="GO" id="GO:0140107">
    <property type="term" value="F:high-affinity potassium ion transmembrane transporter activity"/>
    <property type="evidence" value="ECO:0007669"/>
    <property type="project" value="TreeGrafter"/>
</dbReference>
<keyword evidence="4 10" id="KW-0633">Potassium transport</keyword>
<evidence type="ECO:0000313" key="12">
    <source>
        <dbReference type="EMBL" id="TCD68599.1"/>
    </source>
</evidence>
<dbReference type="PANTHER" id="PTHR31064">
    <property type="entry name" value="POTASSIUM TRANSPORT PROTEIN DDB_G0292412-RELATED"/>
    <property type="match status" value="1"/>
</dbReference>
<evidence type="ECO:0000256" key="7">
    <source>
        <dbReference type="ARBA" id="ARBA00022989"/>
    </source>
</evidence>
<dbReference type="STRING" id="92696.A0A4R0RSV1"/>
<dbReference type="InterPro" id="IPR051143">
    <property type="entry name" value="TrkH_K-transport"/>
</dbReference>
<evidence type="ECO:0000256" key="10">
    <source>
        <dbReference type="PIRNR" id="PIRNR002450"/>
    </source>
</evidence>
<accession>A0A4R0RSV1</accession>
<feature type="transmembrane region" description="Helical" evidence="10">
    <location>
        <begin position="20"/>
        <end position="42"/>
    </location>
</feature>
<gene>
    <name evidence="12" type="primary">TRK1_2</name>
    <name evidence="12" type="ORF">EIP91_010390</name>
</gene>
<keyword evidence="5 10" id="KW-0812">Transmembrane</keyword>
<feature type="transmembrane region" description="Helical" evidence="10">
    <location>
        <begin position="717"/>
        <end position="738"/>
    </location>
</feature>
<comment type="subcellular location">
    <subcellularLocation>
        <location evidence="1">Membrane</location>
        <topology evidence="1">Multi-pass membrane protein</topology>
    </subcellularLocation>
</comment>
<keyword evidence="9 10" id="KW-0472">Membrane</keyword>
<feature type="transmembrane region" description="Helical" evidence="10">
    <location>
        <begin position="553"/>
        <end position="573"/>
    </location>
</feature>
<dbReference type="Pfam" id="PF02386">
    <property type="entry name" value="TrkH"/>
    <property type="match status" value="1"/>
</dbReference>
<dbReference type="InterPro" id="IPR004773">
    <property type="entry name" value="K/Na_transp_Trk1/HKT1"/>
</dbReference>
<feature type="transmembrane region" description="Helical" evidence="10">
    <location>
        <begin position="616"/>
        <end position="635"/>
    </location>
</feature>
<feature type="transmembrane region" description="Helical" evidence="10">
    <location>
        <begin position="744"/>
        <end position="762"/>
    </location>
</feature>
<dbReference type="NCBIfam" id="TIGR00934">
    <property type="entry name" value="2a38euk"/>
    <property type="match status" value="1"/>
</dbReference>
<evidence type="ECO:0000256" key="6">
    <source>
        <dbReference type="ARBA" id="ARBA00022958"/>
    </source>
</evidence>
<dbReference type="Proteomes" id="UP000292702">
    <property type="component" value="Unassembled WGS sequence"/>
</dbReference>